<evidence type="ECO:0000256" key="6">
    <source>
        <dbReference type="ARBA" id="ARBA00023136"/>
    </source>
</evidence>
<organism evidence="10 11">
    <name type="scientific">Jiangella alba</name>
    <dbReference type="NCBI Taxonomy" id="561176"/>
    <lineage>
        <taxon>Bacteria</taxon>
        <taxon>Bacillati</taxon>
        <taxon>Actinomycetota</taxon>
        <taxon>Actinomycetes</taxon>
        <taxon>Jiangellales</taxon>
        <taxon>Jiangellaceae</taxon>
        <taxon>Jiangella</taxon>
    </lineage>
</organism>
<dbReference type="GO" id="GO:0055085">
    <property type="term" value="P:transmembrane transport"/>
    <property type="evidence" value="ECO:0007669"/>
    <property type="project" value="InterPro"/>
</dbReference>
<evidence type="ECO:0000256" key="7">
    <source>
        <dbReference type="RuleBase" id="RU363032"/>
    </source>
</evidence>
<reference evidence="11" key="1">
    <citation type="submission" date="2016-10" db="EMBL/GenBank/DDBJ databases">
        <authorList>
            <person name="Varghese N."/>
            <person name="Submissions S."/>
        </authorList>
    </citation>
    <scope>NUCLEOTIDE SEQUENCE [LARGE SCALE GENOMIC DNA]</scope>
    <source>
        <strain evidence="11">DSM 45237</strain>
    </source>
</reference>
<evidence type="ECO:0000313" key="11">
    <source>
        <dbReference type="Proteomes" id="UP000181980"/>
    </source>
</evidence>
<evidence type="ECO:0000256" key="8">
    <source>
        <dbReference type="SAM" id="MobiDB-lite"/>
    </source>
</evidence>
<proteinExistence type="inferred from homology"/>
<dbReference type="InterPro" id="IPR035906">
    <property type="entry name" value="MetI-like_sf"/>
</dbReference>
<keyword evidence="5 7" id="KW-1133">Transmembrane helix</keyword>
<dbReference type="STRING" id="561176.SAMN04488561_3248"/>
<dbReference type="SUPFAM" id="SSF161098">
    <property type="entry name" value="MetI-like"/>
    <property type="match status" value="1"/>
</dbReference>
<feature type="domain" description="ABC transmembrane type-1" evidence="9">
    <location>
        <begin position="99"/>
        <end position="310"/>
    </location>
</feature>
<evidence type="ECO:0000256" key="2">
    <source>
        <dbReference type="ARBA" id="ARBA00022448"/>
    </source>
</evidence>
<dbReference type="AlphaFoldDB" id="A0A1H5MMH6"/>
<evidence type="ECO:0000259" key="9">
    <source>
        <dbReference type="PROSITE" id="PS50928"/>
    </source>
</evidence>
<keyword evidence="11" id="KW-1185">Reference proteome</keyword>
<keyword evidence="4 7" id="KW-0812">Transmembrane</keyword>
<evidence type="ECO:0000256" key="5">
    <source>
        <dbReference type="ARBA" id="ARBA00022989"/>
    </source>
</evidence>
<comment type="similarity">
    <text evidence="7">Belongs to the binding-protein-dependent transport system permease family.</text>
</comment>
<dbReference type="PANTHER" id="PTHR30193:SF37">
    <property type="entry name" value="INNER MEMBRANE ABC TRANSPORTER PERMEASE PROTEIN YCJO"/>
    <property type="match status" value="1"/>
</dbReference>
<sequence>MRPATATRRTARSTGRAVRRGSPRPAGSARRRRSVRTTLVAFALLSPALVALVLMRVVPMISAVSQSFRHVSLSTGASEFDGLSNYTHLLSDPGFHSVLVVTLVFNLVLNPAIVVLSTALALLTAQRLPLVGLWRSMIFVPAAVPGAVVALIWSTALQPDGLVNALLELVGLPPQPFLTSASQAAFSIGIMVTWGALGYWMIFVIAGLKDIPDSLYEAAALDGAGWWRRLLSITLPLLKRPMAFVLIACTVGSFLLFAPVQILTKGGPNGSTNLIMFDIYNRTYLLGDVGVGQAEVVILMLLLAVIVAVQFRLLREEKS</sequence>
<feature type="transmembrane region" description="Helical" evidence="7">
    <location>
        <begin position="137"/>
        <end position="156"/>
    </location>
</feature>
<dbReference type="InterPro" id="IPR000515">
    <property type="entry name" value="MetI-like"/>
</dbReference>
<dbReference type="PANTHER" id="PTHR30193">
    <property type="entry name" value="ABC TRANSPORTER PERMEASE PROTEIN"/>
    <property type="match status" value="1"/>
</dbReference>
<dbReference type="Gene3D" id="1.10.3720.10">
    <property type="entry name" value="MetI-like"/>
    <property type="match status" value="1"/>
</dbReference>
<comment type="subcellular location">
    <subcellularLocation>
        <location evidence="1 7">Cell membrane</location>
        <topology evidence="1 7">Multi-pass membrane protein</topology>
    </subcellularLocation>
</comment>
<protein>
    <submittedName>
        <fullName evidence="10">Carbohydrate ABC transporter membrane protein 1, CUT1 family</fullName>
    </submittedName>
</protein>
<accession>A0A1H5MMH6</accession>
<dbReference type="OrthoDB" id="3515028at2"/>
<gene>
    <name evidence="10" type="ORF">SAMN04488561_3248</name>
</gene>
<feature type="transmembrane region" description="Helical" evidence="7">
    <location>
        <begin position="284"/>
        <end position="309"/>
    </location>
</feature>
<evidence type="ECO:0000256" key="3">
    <source>
        <dbReference type="ARBA" id="ARBA00022475"/>
    </source>
</evidence>
<feature type="transmembrane region" description="Helical" evidence="7">
    <location>
        <begin position="98"/>
        <end position="125"/>
    </location>
</feature>
<evidence type="ECO:0000313" key="10">
    <source>
        <dbReference type="EMBL" id="SEE89937.1"/>
    </source>
</evidence>
<dbReference type="Proteomes" id="UP000181980">
    <property type="component" value="Unassembled WGS sequence"/>
</dbReference>
<feature type="compositionally biased region" description="Low complexity" evidence="8">
    <location>
        <begin position="1"/>
        <end position="16"/>
    </location>
</feature>
<feature type="region of interest" description="Disordered" evidence="8">
    <location>
        <begin position="1"/>
        <end position="32"/>
    </location>
</feature>
<feature type="transmembrane region" description="Helical" evidence="7">
    <location>
        <begin position="184"/>
        <end position="208"/>
    </location>
</feature>
<feature type="transmembrane region" description="Helical" evidence="7">
    <location>
        <begin position="39"/>
        <end position="58"/>
    </location>
</feature>
<evidence type="ECO:0000256" key="4">
    <source>
        <dbReference type="ARBA" id="ARBA00022692"/>
    </source>
</evidence>
<name>A0A1H5MMH6_9ACTN</name>
<keyword evidence="6 7" id="KW-0472">Membrane</keyword>
<keyword evidence="3" id="KW-1003">Cell membrane</keyword>
<keyword evidence="2 7" id="KW-0813">Transport</keyword>
<dbReference type="GO" id="GO:0005886">
    <property type="term" value="C:plasma membrane"/>
    <property type="evidence" value="ECO:0007669"/>
    <property type="project" value="UniProtKB-SubCell"/>
</dbReference>
<feature type="transmembrane region" description="Helical" evidence="7">
    <location>
        <begin position="243"/>
        <end position="264"/>
    </location>
</feature>
<dbReference type="CDD" id="cd06261">
    <property type="entry name" value="TM_PBP2"/>
    <property type="match status" value="1"/>
</dbReference>
<dbReference type="EMBL" id="FNUC01000003">
    <property type="protein sequence ID" value="SEE89937.1"/>
    <property type="molecule type" value="Genomic_DNA"/>
</dbReference>
<dbReference type="Pfam" id="PF00528">
    <property type="entry name" value="BPD_transp_1"/>
    <property type="match status" value="1"/>
</dbReference>
<evidence type="ECO:0000256" key="1">
    <source>
        <dbReference type="ARBA" id="ARBA00004651"/>
    </source>
</evidence>
<dbReference type="PROSITE" id="PS50928">
    <property type="entry name" value="ABC_TM1"/>
    <property type="match status" value="1"/>
</dbReference>
<dbReference type="InterPro" id="IPR051393">
    <property type="entry name" value="ABC_transporter_permease"/>
</dbReference>